<protein>
    <submittedName>
        <fullName evidence="3">CheY chemotaxis protein or a CheY-like REC (Receiver) domain</fullName>
    </submittedName>
</protein>
<dbReference type="STRING" id="295069.SAMN05421856_105183"/>
<evidence type="ECO:0000259" key="2">
    <source>
        <dbReference type="PROSITE" id="PS50110"/>
    </source>
</evidence>
<gene>
    <name evidence="3" type="ORF">SAMN05421856_105183</name>
</gene>
<evidence type="ECO:0000313" key="3">
    <source>
        <dbReference type="EMBL" id="SEM66890.1"/>
    </source>
</evidence>
<evidence type="ECO:0000256" key="1">
    <source>
        <dbReference type="PROSITE-ProRule" id="PRU00169"/>
    </source>
</evidence>
<dbReference type="Gene3D" id="3.40.50.2300">
    <property type="match status" value="1"/>
</dbReference>
<dbReference type="Proteomes" id="UP000199450">
    <property type="component" value="Unassembled WGS sequence"/>
</dbReference>
<sequence>MNKEYLNIFLADDDEGKLILLEKILRDLKIHSKIKTFSSSNSLLDYLQHNILVPEVLFMNYHIPGKNCLNFLSEIRADRRFDHMITIIYSENLSAEQEEEIFVTGANVVMKMPDNYKDMKKSVSDIMSVTWQYHTAGLNKNNFIMKV</sequence>
<evidence type="ECO:0000313" key="4">
    <source>
        <dbReference type="Proteomes" id="UP000199450"/>
    </source>
</evidence>
<proteinExistence type="predicted"/>
<dbReference type="PROSITE" id="PS50110">
    <property type="entry name" value="RESPONSE_REGULATORY"/>
    <property type="match status" value="1"/>
</dbReference>
<accession>A0A1H8A873</accession>
<dbReference type="OrthoDB" id="7631574at2"/>
<dbReference type="EMBL" id="FOBV01000005">
    <property type="protein sequence ID" value="SEM66890.1"/>
    <property type="molecule type" value="Genomic_DNA"/>
</dbReference>
<dbReference type="AlphaFoldDB" id="A0A1H8A873"/>
<keyword evidence="4" id="KW-1185">Reference proteome</keyword>
<dbReference type="Pfam" id="PF00072">
    <property type="entry name" value="Response_reg"/>
    <property type="match status" value="1"/>
</dbReference>
<comment type="caution">
    <text evidence="1">Lacks conserved residue(s) required for the propagation of feature annotation.</text>
</comment>
<reference evidence="4" key="1">
    <citation type="submission" date="2016-10" db="EMBL/GenBank/DDBJ databases">
        <authorList>
            <person name="Varghese N."/>
            <person name="Submissions S."/>
        </authorList>
    </citation>
    <scope>NUCLEOTIDE SEQUENCE [LARGE SCALE GENOMIC DNA]</scope>
    <source>
        <strain evidence="4">DSM 17453</strain>
    </source>
</reference>
<dbReference type="InterPro" id="IPR011006">
    <property type="entry name" value="CheY-like_superfamily"/>
</dbReference>
<dbReference type="RefSeq" id="WP_090000291.1">
    <property type="nucleotide sequence ID" value="NZ_FOBV01000005.1"/>
</dbReference>
<name>A0A1H8A873_9FLAO</name>
<feature type="domain" description="Response regulatory" evidence="2">
    <location>
        <begin position="7"/>
        <end position="127"/>
    </location>
</feature>
<organism evidence="3 4">
    <name type="scientific">Chryseobacterium taichungense</name>
    <dbReference type="NCBI Taxonomy" id="295069"/>
    <lineage>
        <taxon>Bacteria</taxon>
        <taxon>Pseudomonadati</taxon>
        <taxon>Bacteroidota</taxon>
        <taxon>Flavobacteriia</taxon>
        <taxon>Flavobacteriales</taxon>
        <taxon>Weeksellaceae</taxon>
        <taxon>Chryseobacterium group</taxon>
        <taxon>Chryseobacterium</taxon>
    </lineage>
</organism>
<dbReference type="InterPro" id="IPR001789">
    <property type="entry name" value="Sig_transdc_resp-reg_receiver"/>
</dbReference>
<dbReference type="GO" id="GO:0000160">
    <property type="term" value="P:phosphorelay signal transduction system"/>
    <property type="evidence" value="ECO:0007669"/>
    <property type="project" value="InterPro"/>
</dbReference>
<dbReference type="SUPFAM" id="SSF52172">
    <property type="entry name" value="CheY-like"/>
    <property type="match status" value="1"/>
</dbReference>